<reference evidence="1 2" key="1">
    <citation type="submission" date="2015-02" db="EMBL/GenBank/DDBJ databases">
        <title>Draft genome sequences of ten Microbacterium spp. with emphasis on heavy metal contaminated environments.</title>
        <authorList>
            <person name="Corretto E."/>
        </authorList>
    </citation>
    <scope>NUCLEOTIDE SEQUENCE [LARGE SCALE GENOMIC DNA]</scope>
    <source>
        <strain evidence="1 2">DSM 12510</strain>
    </source>
</reference>
<protein>
    <submittedName>
        <fullName evidence="1">Uncharacterized protein</fullName>
    </submittedName>
</protein>
<keyword evidence="2" id="KW-1185">Reference proteome</keyword>
<accession>A0A0M2H4V4</accession>
<dbReference type="EMBL" id="JYIZ01000044">
    <property type="protein sequence ID" value="KJL41342.1"/>
    <property type="molecule type" value="Genomic_DNA"/>
</dbReference>
<evidence type="ECO:0000313" key="1">
    <source>
        <dbReference type="EMBL" id="KJL41342.1"/>
    </source>
</evidence>
<name>A0A0M2H4V4_9MICO</name>
<dbReference type="Proteomes" id="UP000033956">
    <property type="component" value="Unassembled WGS sequence"/>
</dbReference>
<proteinExistence type="predicted"/>
<dbReference type="STRING" id="92835.RS81_01411"/>
<dbReference type="AlphaFoldDB" id="A0A0M2H4V4"/>
<gene>
    <name evidence="1" type="ORF">RS81_01411</name>
</gene>
<dbReference type="PATRIC" id="fig|92835.4.peg.1432"/>
<organism evidence="1 2">
    <name type="scientific">Microbacterium terrae</name>
    <dbReference type="NCBI Taxonomy" id="69369"/>
    <lineage>
        <taxon>Bacteria</taxon>
        <taxon>Bacillati</taxon>
        <taxon>Actinomycetota</taxon>
        <taxon>Actinomycetes</taxon>
        <taxon>Micrococcales</taxon>
        <taxon>Microbacteriaceae</taxon>
        <taxon>Microbacterium</taxon>
    </lineage>
</organism>
<sequence>MSSPRSNTPPLLVREAAACMCDHGGRCSSFEPGHALHLIQSRLASATPSDWADAFVDDADAATGVIRLTAFATGEQIVVWSASGAAIDLAPGTPVALHARYDVLAIGGVRYNVAR</sequence>
<dbReference type="RefSeq" id="WP_045275360.1">
    <property type="nucleotide sequence ID" value="NZ_BAAAUP010000013.1"/>
</dbReference>
<evidence type="ECO:0000313" key="2">
    <source>
        <dbReference type="Proteomes" id="UP000033956"/>
    </source>
</evidence>
<comment type="caution">
    <text evidence="1">The sequence shown here is derived from an EMBL/GenBank/DDBJ whole genome shotgun (WGS) entry which is preliminary data.</text>
</comment>
<dbReference type="OrthoDB" id="5189813at2"/>